<evidence type="ECO:0000259" key="5">
    <source>
        <dbReference type="PROSITE" id="PS00028"/>
    </source>
</evidence>
<gene>
    <name evidence="6" type="ORF">K402DRAFT_401814</name>
</gene>
<feature type="region of interest" description="Disordered" evidence="4">
    <location>
        <begin position="69"/>
        <end position="154"/>
    </location>
</feature>
<protein>
    <recommendedName>
        <fullName evidence="5">C2H2-type domain-containing protein</fullName>
    </recommendedName>
</protein>
<feature type="region of interest" description="Disordered" evidence="4">
    <location>
        <begin position="520"/>
        <end position="560"/>
    </location>
</feature>
<organism evidence="6 7">
    <name type="scientific">Aulographum hederae CBS 113979</name>
    <dbReference type="NCBI Taxonomy" id="1176131"/>
    <lineage>
        <taxon>Eukaryota</taxon>
        <taxon>Fungi</taxon>
        <taxon>Dikarya</taxon>
        <taxon>Ascomycota</taxon>
        <taxon>Pezizomycotina</taxon>
        <taxon>Dothideomycetes</taxon>
        <taxon>Pleosporomycetidae</taxon>
        <taxon>Aulographales</taxon>
        <taxon>Aulographaceae</taxon>
    </lineage>
</organism>
<name>A0A6G1H9H4_9PEZI</name>
<feature type="region of interest" description="Disordered" evidence="4">
    <location>
        <begin position="394"/>
        <end position="418"/>
    </location>
</feature>
<dbReference type="InterPro" id="IPR021933">
    <property type="entry name" value="SERRATE/Ars2_N"/>
</dbReference>
<dbReference type="Pfam" id="PF04959">
    <property type="entry name" value="ARS2"/>
    <property type="match status" value="1"/>
</dbReference>
<dbReference type="InterPro" id="IPR013087">
    <property type="entry name" value="Znf_C2H2_type"/>
</dbReference>
<comment type="subcellular location">
    <subcellularLocation>
        <location evidence="1">Nucleus</location>
    </subcellularLocation>
</comment>
<feature type="compositionally biased region" description="Acidic residues" evidence="4">
    <location>
        <begin position="536"/>
        <end position="560"/>
    </location>
</feature>
<feature type="compositionally biased region" description="Low complexity" evidence="4">
    <location>
        <begin position="884"/>
        <end position="903"/>
    </location>
</feature>
<reference evidence="6" key="1">
    <citation type="journal article" date="2020" name="Stud. Mycol.">
        <title>101 Dothideomycetes genomes: a test case for predicting lifestyles and emergence of pathogens.</title>
        <authorList>
            <person name="Haridas S."/>
            <person name="Albert R."/>
            <person name="Binder M."/>
            <person name="Bloem J."/>
            <person name="Labutti K."/>
            <person name="Salamov A."/>
            <person name="Andreopoulos B."/>
            <person name="Baker S."/>
            <person name="Barry K."/>
            <person name="Bills G."/>
            <person name="Bluhm B."/>
            <person name="Cannon C."/>
            <person name="Castanera R."/>
            <person name="Culley D."/>
            <person name="Daum C."/>
            <person name="Ezra D."/>
            <person name="Gonzalez J."/>
            <person name="Henrissat B."/>
            <person name="Kuo A."/>
            <person name="Liang C."/>
            <person name="Lipzen A."/>
            <person name="Lutzoni F."/>
            <person name="Magnuson J."/>
            <person name="Mondo S."/>
            <person name="Nolan M."/>
            <person name="Ohm R."/>
            <person name="Pangilinan J."/>
            <person name="Park H.-J."/>
            <person name="Ramirez L."/>
            <person name="Alfaro M."/>
            <person name="Sun H."/>
            <person name="Tritt A."/>
            <person name="Yoshinaga Y."/>
            <person name="Zwiers L.-H."/>
            <person name="Turgeon B."/>
            <person name="Goodwin S."/>
            <person name="Spatafora J."/>
            <person name="Crous P."/>
            <person name="Grigoriev I."/>
        </authorList>
    </citation>
    <scope>NUCLEOTIDE SEQUENCE</scope>
    <source>
        <strain evidence="6">CBS 113979</strain>
    </source>
</reference>
<dbReference type="GO" id="GO:0031053">
    <property type="term" value="P:primary miRNA processing"/>
    <property type="evidence" value="ECO:0007669"/>
    <property type="project" value="TreeGrafter"/>
</dbReference>
<feature type="region of interest" description="Disordered" evidence="4">
    <location>
        <begin position="190"/>
        <end position="217"/>
    </location>
</feature>
<dbReference type="PANTHER" id="PTHR13165">
    <property type="entry name" value="ARSENITE-RESISTANCE PROTEIN 2"/>
    <property type="match status" value="1"/>
</dbReference>
<dbReference type="Proteomes" id="UP000800041">
    <property type="component" value="Unassembled WGS sequence"/>
</dbReference>
<dbReference type="PANTHER" id="PTHR13165:SF0">
    <property type="entry name" value="SERRATE RNA EFFECTOR MOLECULE HOMOLOG"/>
    <property type="match status" value="1"/>
</dbReference>
<dbReference type="AlphaFoldDB" id="A0A6G1H9H4"/>
<dbReference type="InterPro" id="IPR007042">
    <property type="entry name" value="SERRATE/Ars2_C"/>
</dbReference>
<dbReference type="InterPro" id="IPR025239">
    <property type="entry name" value="DUF4187"/>
</dbReference>
<evidence type="ECO:0000256" key="4">
    <source>
        <dbReference type="SAM" id="MobiDB-lite"/>
    </source>
</evidence>
<accession>A0A6G1H9H4</accession>
<dbReference type="OrthoDB" id="342064at2759"/>
<evidence type="ECO:0000256" key="2">
    <source>
        <dbReference type="ARBA" id="ARBA00005407"/>
    </source>
</evidence>
<evidence type="ECO:0000256" key="3">
    <source>
        <dbReference type="ARBA" id="ARBA00023242"/>
    </source>
</evidence>
<evidence type="ECO:0000256" key="1">
    <source>
        <dbReference type="ARBA" id="ARBA00004123"/>
    </source>
</evidence>
<keyword evidence="3" id="KW-0539">Nucleus</keyword>
<comment type="similarity">
    <text evidence="2">Belongs to the ARS2 family.</text>
</comment>
<evidence type="ECO:0000313" key="7">
    <source>
        <dbReference type="Proteomes" id="UP000800041"/>
    </source>
</evidence>
<feature type="region of interest" description="Disordered" evidence="4">
    <location>
        <begin position="772"/>
        <end position="792"/>
    </location>
</feature>
<dbReference type="InterPro" id="IPR039727">
    <property type="entry name" value="SE/Ars2"/>
</dbReference>
<dbReference type="EMBL" id="ML977144">
    <property type="protein sequence ID" value="KAF1989717.1"/>
    <property type="molecule type" value="Genomic_DNA"/>
</dbReference>
<feature type="region of interest" description="Disordered" evidence="4">
    <location>
        <begin position="608"/>
        <end position="665"/>
    </location>
</feature>
<feature type="compositionally biased region" description="Gly residues" evidence="4">
    <location>
        <begin position="930"/>
        <end position="939"/>
    </location>
</feature>
<dbReference type="Pfam" id="PF12066">
    <property type="entry name" value="SERRATE_Ars2_N"/>
    <property type="match status" value="1"/>
</dbReference>
<feature type="compositionally biased region" description="Polar residues" evidence="4">
    <location>
        <begin position="774"/>
        <end position="792"/>
    </location>
</feature>
<sequence length="939" mass="105717">MYLALNPTGALPLQPPVARLAPQPHIALQRVPLTPPQPGHSTTSRRTHSCMAGSLERWNNADKNWFSREESNGRASAEVYDRRRSPGPYDRRMPRNNRGRSRSPVAIDRYQPGRERDNHYRTREDAGPRRRSSPHPLQPGIDRYVPGQEPTQPVITTNPLPNPLTLDYQVGFNWFAEWWRLDQAIKEEKEKVKNGGRKPERVKGERESREERAKEREQIQAAYDTYKEKLQVQMARSFVHQHKGEEWFRERYDPVVRAPFRDRLNDFRKGPLKQWEEDLVAGVFDEFTLEGIYKNESNGAGGVLEKEEGETTAANEVLGVGDLLPTRGGELRDEAALQPTLLIKTIAPNINREKMENFCKENLGEGPGGFRWLSLSDPNPLKKCHRIGWVILNPGGDEELPPPVEDRGDGRDEEGEEIELKPEPSAPVTGVQKALTELNGKTIHDEERGDFTCHVGIHETPTAPRKKALWDLFSAPERIARDLELATSLVQLYDSELGEGADGLGKIRERVEEIRSKGWLQPPVNAPTATKVKKDEDEELEEGEDVNMDDEEEEGAYDEEVDDEELLVQKKVLDLLVEYLRRVYNFCFFCVFESDSVHELVRKCPGGHLRRPRASLTSAAKAAAKASVNNEPFPQKKQEPPADPDAPESPVEEKKQFGTRSKTQQQLQRAFNWVKTYEDKLGQILEPDNADIKKLGGKPFEEGLKEELKKYVKQEDESKFRCKVPECTKLFKGENFWEKHVQKRHDEFYAKVQQDVRLVNAYVLDPAHIAPSRSDANSNGHFPTSSHMQSGTPRGFNLANIPMMSGMPGMTGQLPNAAQFSQYFAQGMAPPMGFAMGFPGGDDDRHSGGPRRNMGRMNSNRMAGPYDRQSRDSRNNRWNNTANAGRLTPPRAGGRPGGRFPDAGGAGSVAPREAVTGRSIKSYEDLDAAGGSGTGELDY</sequence>
<dbReference type="GO" id="GO:0016604">
    <property type="term" value="C:nuclear body"/>
    <property type="evidence" value="ECO:0007669"/>
    <property type="project" value="TreeGrafter"/>
</dbReference>
<feature type="compositionally biased region" description="Basic and acidic residues" evidence="4">
    <location>
        <begin position="79"/>
        <end position="93"/>
    </location>
</feature>
<feature type="compositionally biased region" description="Low complexity" evidence="4">
    <location>
        <begin position="850"/>
        <end position="862"/>
    </location>
</feature>
<feature type="domain" description="C2H2-type" evidence="5">
    <location>
        <begin position="722"/>
        <end position="745"/>
    </location>
</feature>
<dbReference type="Pfam" id="PF13821">
    <property type="entry name" value="DUF4187"/>
    <property type="match status" value="1"/>
</dbReference>
<dbReference type="PROSITE" id="PS00028">
    <property type="entry name" value="ZINC_FINGER_C2H2_1"/>
    <property type="match status" value="1"/>
</dbReference>
<feature type="region of interest" description="Disordered" evidence="4">
    <location>
        <begin position="838"/>
        <end position="939"/>
    </location>
</feature>
<evidence type="ECO:0000313" key="6">
    <source>
        <dbReference type="EMBL" id="KAF1989717.1"/>
    </source>
</evidence>
<dbReference type="SMART" id="SM01173">
    <property type="entry name" value="DUF4187"/>
    <property type="match status" value="1"/>
</dbReference>
<proteinExistence type="inferred from homology"/>
<feature type="compositionally biased region" description="Basic and acidic residues" evidence="4">
    <location>
        <begin position="111"/>
        <end position="128"/>
    </location>
</feature>
<keyword evidence="7" id="KW-1185">Reference proteome</keyword>